<dbReference type="EC" id="5.3.1.1" evidence="7"/>
<evidence type="ECO:0000256" key="4">
    <source>
        <dbReference type="ARBA" id="ARBA00007406"/>
    </source>
</evidence>
<comment type="similarity">
    <text evidence="5">Belongs to the triosephosphate isomerase family.</text>
</comment>
<dbReference type="SUPFAM" id="SSF51735">
    <property type="entry name" value="NAD(P)-binding Rossmann-fold domains"/>
    <property type="match status" value="1"/>
</dbReference>
<comment type="pathway">
    <text evidence="2">Carbohydrate degradation; glycolysis; pyruvate from D-glyceraldehyde 3-phosphate: step 1/5.</text>
</comment>
<dbReference type="GO" id="GO:0050661">
    <property type="term" value="F:NADP binding"/>
    <property type="evidence" value="ECO:0007669"/>
    <property type="project" value="InterPro"/>
</dbReference>
<dbReference type="HAMAP" id="MF_00147_B">
    <property type="entry name" value="TIM_B"/>
    <property type="match status" value="1"/>
</dbReference>
<evidence type="ECO:0000256" key="2">
    <source>
        <dbReference type="ARBA" id="ARBA00004869"/>
    </source>
</evidence>
<dbReference type="PROSITE" id="PS00071">
    <property type="entry name" value="GAPDH"/>
    <property type="match status" value="1"/>
</dbReference>
<dbReference type="InterPro" id="IPR013785">
    <property type="entry name" value="Aldolase_TIM"/>
</dbReference>
<keyword evidence="12" id="KW-0413">Isomerase</keyword>
<dbReference type="SUPFAM" id="SSF55347">
    <property type="entry name" value="Glyceraldehyde-3-phosphate dehydrogenase-like, C-terminal domain"/>
    <property type="match status" value="1"/>
</dbReference>
<evidence type="ECO:0000256" key="9">
    <source>
        <dbReference type="ARBA" id="ARBA00022432"/>
    </source>
</evidence>
<dbReference type="Gene3D" id="3.20.20.70">
    <property type="entry name" value="Aldolase class I"/>
    <property type="match status" value="1"/>
</dbReference>
<comment type="pathway">
    <text evidence="1">Carbohydrate degradation; glycolysis; D-glyceraldehyde 3-phosphate from glycerone phosphate: step 1/1.</text>
</comment>
<evidence type="ECO:0000256" key="17">
    <source>
        <dbReference type="RuleBase" id="RU000397"/>
    </source>
</evidence>
<evidence type="ECO:0000256" key="12">
    <source>
        <dbReference type="ARBA" id="ARBA00023235"/>
    </source>
</evidence>
<comment type="pathway">
    <text evidence="3">Carbohydrate biosynthesis; Calvin cycle.</text>
</comment>
<dbReference type="NCBIfam" id="TIGR00419">
    <property type="entry name" value="tim"/>
    <property type="match status" value="1"/>
</dbReference>
<dbReference type="NCBIfam" id="TIGR01534">
    <property type="entry name" value="GAPDH-I"/>
    <property type="match status" value="1"/>
</dbReference>
<dbReference type="GO" id="GO:0006096">
    <property type="term" value="P:glycolytic process"/>
    <property type="evidence" value="ECO:0007669"/>
    <property type="project" value="UniProtKB-KW"/>
</dbReference>
<dbReference type="SUPFAM" id="SSF51351">
    <property type="entry name" value="Triosephosphate isomerase (TIM)"/>
    <property type="match status" value="1"/>
</dbReference>
<feature type="domain" description="Glyceraldehyde 3-phosphate dehydrogenase NAD(P) binding" evidence="18">
    <location>
        <begin position="3"/>
        <end position="155"/>
    </location>
</feature>
<dbReference type="Pfam" id="PF00121">
    <property type="entry name" value="TIM"/>
    <property type="match status" value="1"/>
</dbReference>
<keyword evidence="10" id="KW-0560">Oxidoreductase</keyword>
<dbReference type="EC" id="1.2.1.13" evidence="14"/>
<dbReference type="SMART" id="SM00846">
    <property type="entry name" value="Gp_dh_N"/>
    <property type="match status" value="1"/>
</dbReference>
<reference evidence="19" key="1">
    <citation type="submission" date="2023-03" db="EMBL/GenBank/DDBJ databases">
        <authorList>
            <person name="Steffen K."/>
            <person name="Cardenas P."/>
        </authorList>
    </citation>
    <scope>NUCLEOTIDE SEQUENCE</scope>
</reference>
<dbReference type="Pfam" id="PF00044">
    <property type="entry name" value="Gp_dh_N"/>
    <property type="match status" value="1"/>
</dbReference>
<dbReference type="AlphaFoldDB" id="A0AA35T8M2"/>
<evidence type="ECO:0000313" key="20">
    <source>
        <dbReference type="Proteomes" id="UP001174909"/>
    </source>
</evidence>
<dbReference type="InterPro" id="IPR020828">
    <property type="entry name" value="GlycerAld_3-P_DH_NAD(P)-bd"/>
</dbReference>
<dbReference type="GO" id="GO:0004807">
    <property type="term" value="F:triose-phosphate isomerase activity"/>
    <property type="evidence" value="ECO:0007669"/>
    <property type="project" value="UniProtKB-EC"/>
</dbReference>
<dbReference type="FunFam" id="3.20.20.70:FF:000016">
    <property type="entry name" value="Triosephosphate isomerase"/>
    <property type="match status" value="1"/>
</dbReference>
<evidence type="ECO:0000256" key="1">
    <source>
        <dbReference type="ARBA" id="ARBA00004680"/>
    </source>
</evidence>
<comment type="catalytic activity">
    <reaction evidence="16">
        <text>D-glyceraldehyde 3-phosphate + phosphate + NADP(+) = (2R)-3-phospho-glyceroyl phosphate + NADPH + H(+)</text>
        <dbReference type="Rhea" id="RHEA:10296"/>
        <dbReference type="ChEBI" id="CHEBI:15378"/>
        <dbReference type="ChEBI" id="CHEBI:43474"/>
        <dbReference type="ChEBI" id="CHEBI:57604"/>
        <dbReference type="ChEBI" id="CHEBI:57783"/>
        <dbReference type="ChEBI" id="CHEBI:58349"/>
        <dbReference type="ChEBI" id="CHEBI:59776"/>
        <dbReference type="EC" id="1.2.1.13"/>
    </reaction>
</comment>
<comment type="similarity">
    <text evidence="4 17">Belongs to the glyceraldehyde-3-phosphate dehydrogenase family.</text>
</comment>
<dbReference type="GO" id="GO:0047100">
    <property type="term" value="F:glyceraldehyde-3-phosphate dehydrogenase (NADP+) (phosphorylating) activity"/>
    <property type="evidence" value="ECO:0007669"/>
    <property type="project" value="UniProtKB-EC"/>
</dbReference>
<dbReference type="FunFam" id="3.30.360.10:FF:000002">
    <property type="entry name" value="Glyceraldehyde-3-phosphate dehydrogenase"/>
    <property type="match status" value="1"/>
</dbReference>
<dbReference type="InterPro" id="IPR006424">
    <property type="entry name" value="Glyceraldehyde-3-P_DH_1"/>
</dbReference>
<evidence type="ECO:0000256" key="3">
    <source>
        <dbReference type="ARBA" id="ARBA00005215"/>
    </source>
</evidence>
<accession>A0AA35T8M2</accession>
<dbReference type="GO" id="GO:0051287">
    <property type="term" value="F:NAD binding"/>
    <property type="evidence" value="ECO:0007669"/>
    <property type="project" value="InterPro"/>
</dbReference>
<dbReference type="InterPro" id="IPR020831">
    <property type="entry name" value="GlycerAld/Erythrose_P_DH"/>
</dbReference>
<proteinExistence type="inferred from homology"/>
<dbReference type="Pfam" id="PF02800">
    <property type="entry name" value="Gp_dh_C"/>
    <property type="match status" value="1"/>
</dbReference>
<dbReference type="FunFam" id="3.40.50.720:FF:000001">
    <property type="entry name" value="Glyceraldehyde-3-phosphate dehydrogenase"/>
    <property type="match status" value="1"/>
</dbReference>
<dbReference type="CDD" id="cd00311">
    <property type="entry name" value="TIM"/>
    <property type="match status" value="1"/>
</dbReference>
<dbReference type="Gene3D" id="3.30.360.10">
    <property type="entry name" value="Dihydrodipicolinate Reductase, domain 2"/>
    <property type="match status" value="1"/>
</dbReference>
<dbReference type="PROSITE" id="PS51440">
    <property type="entry name" value="TIM_2"/>
    <property type="match status" value="1"/>
</dbReference>
<evidence type="ECO:0000256" key="6">
    <source>
        <dbReference type="ARBA" id="ARBA00011738"/>
    </source>
</evidence>
<evidence type="ECO:0000256" key="7">
    <source>
        <dbReference type="ARBA" id="ARBA00011940"/>
    </source>
</evidence>
<evidence type="ECO:0000256" key="10">
    <source>
        <dbReference type="ARBA" id="ARBA00023002"/>
    </source>
</evidence>
<keyword evidence="11" id="KW-0324">Glycolysis</keyword>
<keyword evidence="9" id="KW-0312">Gluconeogenesis</keyword>
<dbReference type="GO" id="GO:0006094">
    <property type="term" value="P:gluconeogenesis"/>
    <property type="evidence" value="ECO:0007669"/>
    <property type="project" value="UniProtKB-KW"/>
</dbReference>
<evidence type="ECO:0000256" key="16">
    <source>
        <dbReference type="ARBA" id="ARBA00052787"/>
    </source>
</evidence>
<evidence type="ECO:0000256" key="5">
    <source>
        <dbReference type="ARBA" id="ARBA00007422"/>
    </source>
</evidence>
<dbReference type="InterPro" id="IPR020829">
    <property type="entry name" value="GlycerAld_3-P_DH_cat"/>
</dbReference>
<dbReference type="PROSITE" id="PS00171">
    <property type="entry name" value="TIM_1"/>
    <property type="match status" value="1"/>
</dbReference>
<dbReference type="InterPro" id="IPR022896">
    <property type="entry name" value="TrioseP_Isoase_bac/euk"/>
</dbReference>
<dbReference type="EC" id="1.2.1.12" evidence="8"/>
<gene>
    <name evidence="19" type="ORF">GBAR_LOCUS23718</name>
</gene>
<evidence type="ECO:0000259" key="18">
    <source>
        <dbReference type="SMART" id="SM00846"/>
    </source>
</evidence>
<protein>
    <recommendedName>
        <fullName evidence="13">Triose-phosphate isomerase</fullName>
        <ecNumber evidence="8">1.2.1.12</ecNumber>
        <ecNumber evidence="14">1.2.1.13</ecNumber>
        <ecNumber evidence="7">5.3.1.1</ecNumber>
    </recommendedName>
</protein>
<dbReference type="PANTHER" id="PTHR43148">
    <property type="entry name" value="GLYCERALDEHYDE-3-PHOSPHATE DEHYDROGENASE 2"/>
    <property type="match status" value="1"/>
</dbReference>
<evidence type="ECO:0000256" key="15">
    <source>
        <dbReference type="ARBA" id="ARBA00047698"/>
    </source>
</evidence>
<evidence type="ECO:0000256" key="14">
    <source>
        <dbReference type="ARBA" id="ARBA00039137"/>
    </source>
</evidence>
<evidence type="ECO:0000256" key="8">
    <source>
        <dbReference type="ARBA" id="ARBA00013119"/>
    </source>
</evidence>
<comment type="caution">
    <text evidence="19">The sequence shown here is derived from an EMBL/GenBank/DDBJ whole genome shotgun (WGS) entry which is preliminary data.</text>
</comment>
<dbReference type="InterPro" id="IPR020861">
    <property type="entry name" value="Triosephosphate_isomerase_AS"/>
</dbReference>
<organism evidence="19 20">
    <name type="scientific">Geodia barretti</name>
    <name type="common">Barrett's horny sponge</name>
    <dbReference type="NCBI Taxonomy" id="519541"/>
    <lineage>
        <taxon>Eukaryota</taxon>
        <taxon>Metazoa</taxon>
        <taxon>Porifera</taxon>
        <taxon>Demospongiae</taxon>
        <taxon>Heteroscleromorpha</taxon>
        <taxon>Tetractinellida</taxon>
        <taxon>Astrophorina</taxon>
        <taxon>Geodiidae</taxon>
        <taxon>Geodia</taxon>
    </lineage>
</organism>
<dbReference type="PRINTS" id="PR00078">
    <property type="entry name" value="G3PDHDRGNASE"/>
</dbReference>
<dbReference type="InterPro" id="IPR000652">
    <property type="entry name" value="Triosephosphate_isomerase"/>
</dbReference>
<dbReference type="Proteomes" id="UP001174909">
    <property type="component" value="Unassembled WGS sequence"/>
</dbReference>
<dbReference type="CDD" id="cd18126">
    <property type="entry name" value="GAPDH_I_C"/>
    <property type="match status" value="1"/>
</dbReference>
<dbReference type="InterPro" id="IPR020830">
    <property type="entry name" value="GlycerAld_3-P_DH_AS"/>
</dbReference>
<evidence type="ECO:0000313" key="19">
    <source>
        <dbReference type="EMBL" id="CAI8042772.1"/>
    </source>
</evidence>
<sequence length="540" mass="57224">MSTKVGINGFGRIGRNAFRAALQNSALDIEFVAINDLTSPKILAHLLQYDSIHGILSDDITATDNGLVVNGKEIRVLAERDPGNLPWGELGVDVVIESTGFFTDREDAEKHITAGGAKKVVISAPAKGEDITIVIGVNDDKYDKAEHHVISNASCTTNCLAPVAKVLHESFGIESGLMTTVHAYTGDQRVHDFPNSDMRRARAATLSMIPTTTGAAVAVGKVLPELNGKLDGFAIRVPTPNVSVVDLTVDLKQKPSAETVNTALKEAAEGSLDGILGYSELDLVSSDFNGNKLSSVLDAPFTKVIDNGLIKVLSWYDNEWGYSNRLVELVVQAVAFTTALKALVADDTGVEVIVAPPFTALSAVSDAIAGSNIRLAAQDVYWKDSGAFTGEVSVPMLKDAGCDYVIIGHSERRQYFGETNDSVNQKVKAALAHGLKPIICVGEQLEEREAGQTEAVIKSHVTGGIAGLSATDLSSCVIAYEPVWAIGTGKTATPAQAQEVHNFIRGLLTKGYSAEVASQICIQYGGSVKPENAARTHVAA</sequence>
<name>A0AA35T8M2_GEOBA</name>
<evidence type="ECO:0000256" key="13">
    <source>
        <dbReference type="ARBA" id="ARBA00031906"/>
    </source>
</evidence>
<comment type="subunit">
    <text evidence="6">Homodimer.</text>
</comment>
<dbReference type="InterPro" id="IPR035990">
    <property type="entry name" value="TIM_sf"/>
</dbReference>
<keyword evidence="20" id="KW-1185">Reference proteome</keyword>
<dbReference type="CDD" id="cd05214">
    <property type="entry name" value="GAPDH_I_N"/>
    <property type="match status" value="1"/>
</dbReference>
<dbReference type="GO" id="GO:0004365">
    <property type="term" value="F:glyceraldehyde-3-phosphate dehydrogenase (NAD+) (phosphorylating) activity"/>
    <property type="evidence" value="ECO:0007669"/>
    <property type="project" value="UniProtKB-EC"/>
</dbReference>
<evidence type="ECO:0000256" key="11">
    <source>
        <dbReference type="ARBA" id="ARBA00023152"/>
    </source>
</evidence>
<dbReference type="EMBL" id="CASHTH010003283">
    <property type="protein sequence ID" value="CAI8042772.1"/>
    <property type="molecule type" value="Genomic_DNA"/>
</dbReference>
<dbReference type="Gene3D" id="3.40.50.720">
    <property type="entry name" value="NAD(P)-binding Rossmann-like Domain"/>
    <property type="match status" value="1"/>
</dbReference>
<comment type="catalytic activity">
    <reaction evidence="15">
        <text>D-glyceraldehyde 3-phosphate + phosphate + NAD(+) = (2R)-3-phospho-glyceroyl phosphate + NADH + H(+)</text>
        <dbReference type="Rhea" id="RHEA:10300"/>
        <dbReference type="ChEBI" id="CHEBI:15378"/>
        <dbReference type="ChEBI" id="CHEBI:43474"/>
        <dbReference type="ChEBI" id="CHEBI:57540"/>
        <dbReference type="ChEBI" id="CHEBI:57604"/>
        <dbReference type="ChEBI" id="CHEBI:57945"/>
        <dbReference type="ChEBI" id="CHEBI:59776"/>
        <dbReference type="EC" id="1.2.1.12"/>
    </reaction>
</comment>
<dbReference type="InterPro" id="IPR036291">
    <property type="entry name" value="NAD(P)-bd_dom_sf"/>
</dbReference>